<comment type="catalytic activity">
    <reaction evidence="3">
        <text>2 GTP = 3',3'-c-di-GMP + 2 diphosphate</text>
        <dbReference type="Rhea" id="RHEA:24898"/>
        <dbReference type="ChEBI" id="CHEBI:33019"/>
        <dbReference type="ChEBI" id="CHEBI:37565"/>
        <dbReference type="ChEBI" id="CHEBI:58805"/>
        <dbReference type="EC" id="2.7.7.65"/>
    </reaction>
</comment>
<dbReference type="EMBL" id="CP159578">
    <property type="protein sequence ID" value="XCJ80198.1"/>
    <property type="molecule type" value="Genomic_DNA"/>
</dbReference>
<feature type="domain" description="GGDEF" evidence="6">
    <location>
        <begin position="517"/>
        <end position="650"/>
    </location>
</feature>
<dbReference type="InterPro" id="IPR000160">
    <property type="entry name" value="GGDEF_dom"/>
</dbReference>
<dbReference type="SUPFAM" id="SSF55073">
    <property type="entry name" value="Nucleotide cyclase"/>
    <property type="match status" value="1"/>
</dbReference>
<proteinExistence type="predicted"/>
<dbReference type="CDD" id="cd01949">
    <property type="entry name" value="GGDEF"/>
    <property type="match status" value="1"/>
</dbReference>
<dbReference type="GO" id="GO:0005886">
    <property type="term" value="C:plasma membrane"/>
    <property type="evidence" value="ECO:0007669"/>
    <property type="project" value="TreeGrafter"/>
</dbReference>
<feature type="domain" description="CHASE" evidence="5">
    <location>
        <begin position="289"/>
        <end position="372"/>
    </location>
</feature>
<accession>A0AB74UEE1</accession>
<dbReference type="AlphaFoldDB" id="A0AB74UEE1"/>
<dbReference type="GO" id="GO:0052621">
    <property type="term" value="F:diguanylate cyclase activity"/>
    <property type="evidence" value="ECO:0007669"/>
    <property type="project" value="UniProtKB-EC"/>
</dbReference>
<feature type="transmembrane region" description="Helical" evidence="4">
    <location>
        <begin position="438"/>
        <end position="457"/>
    </location>
</feature>
<feature type="transmembrane region" description="Helical" evidence="4">
    <location>
        <begin position="29"/>
        <end position="47"/>
    </location>
</feature>
<feature type="transmembrane region" description="Helical" evidence="4">
    <location>
        <begin position="56"/>
        <end position="74"/>
    </location>
</feature>
<dbReference type="NCBIfam" id="TIGR00254">
    <property type="entry name" value="GGDEF"/>
    <property type="match status" value="1"/>
</dbReference>
<dbReference type="InterPro" id="IPR043128">
    <property type="entry name" value="Rev_trsase/Diguanyl_cyclase"/>
</dbReference>
<dbReference type="EC" id="2.7.7.65" evidence="2"/>
<dbReference type="RefSeq" id="WP_353981035.1">
    <property type="nucleotide sequence ID" value="NZ_CP159578.1"/>
</dbReference>
<keyword evidence="4" id="KW-0472">Membrane</keyword>
<dbReference type="Gene3D" id="3.30.70.270">
    <property type="match status" value="1"/>
</dbReference>
<evidence type="ECO:0000259" key="6">
    <source>
        <dbReference type="PROSITE" id="PS50887"/>
    </source>
</evidence>
<feature type="transmembrane region" description="Helical" evidence="4">
    <location>
        <begin position="185"/>
        <end position="207"/>
    </location>
</feature>
<organism evidence="7">
    <name type="scientific">Salinicola endophyticus</name>
    <dbReference type="NCBI Taxonomy" id="1949083"/>
    <lineage>
        <taxon>Bacteria</taxon>
        <taxon>Pseudomonadati</taxon>
        <taxon>Pseudomonadota</taxon>
        <taxon>Gammaproteobacteria</taxon>
        <taxon>Oceanospirillales</taxon>
        <taxon>Halomonadaceae</taxon>
        <taxon>Salinicola</taxon>
    </lineage>
</organism>
<dbReference type="PROSITE" id="PS50887">
    <property type="entry name" value="GGDEF"/>
    <property type="match status" value="1"/>
</dbReference>
<dbReference type="InterPro" id="IPR006189">
    <property type="entry name" value="CHASE_dom"/>
</dbReference>
<evidence type="ECO:0000256" key="1">
    <source>
        <dbReference type="ARBA" id="ARBA00001946"/>
    </source>
</evidence>
<sequence length="652" mass="73271">MPLVSSLMLYLSLPFIVWTLWSGEDPAQRWVLAPLLGLLALGQWFTWQRWLILSRWLLIPTALVTLGALASFMLSENWVATSTWQGWVDHLPGGLTLYQVRPSPLALAALFTLILNLLLLSRLGLGSPALLLLVAGCTALLSARTLLPDPPHASALIGAPPALLAALWLLWGGQLAHLVEPLLRYWQRILPPLAIAGAIMLVVLFGWQQQRQNDNDRLFAQIANDGDRIATLLATETDAHLKAMRRFASFWDMLGQIPTRSEWERQAKRYYEDFGYFRNIAFIDRDGEVLRIYPMRGNQALLGINLYRRQLETNAVLDRPLVYGIEGQTGIIDFLQGGRGVISYLPVRNIVDGELLGAVGMVVSVDNLLKSLLRKNYSSDRAIMVLDHQQVYFHGGPLANLSDWRYQRPVRVGADTLTLSVQPDLDLLLRQRDRVPEITLVFGLVLAYLVYMVLYVYRRLAQQHRLASQANDSLRHEIAQRERLQSEIEWLARHDELTQLPNRRHLMTWLDEHQQALPLALMICDLDHFKRVNDHFGHLAGDRYLATVAACCRDPIEAAGGIFARYGGEEFVACVPGCDRQQAQRLAESLRLAVADTELVQPDGQPVTLSIGVSVASGGTLQREALFQAADESLYRAKQKGRDRVEMDGLAL</sequence>
<dbReference type="Pfam" id="PF00990">
    <property type="entry name" value="GGDEF"/>
    <property type="match status" value="1"/>
</dbReference>
<evidence type="ECO:0000313" key="7">
    <source>
        <dbReference type="EMBL" id="XCJ80198.1"/>
    </source>
</evidence>
<dbReference type="PANTHER" id="PTHR45138:SF9">
    <property type="entry name" value="DIGUANYLATE CYCLASE DGCM-RELATED"/>
    <property type="match status" value="1"/>
</dbReference>
<protein>
    <recommendedName>
        <fullName evidence="2">diguanylate cyclase</fullName>
        <ecNumber evidence="2">2.7.7.65</ecNumber>
    </recommendedName>
</protein>
<evidence type="ECO:0000259" key="5">
    <source>
        <dbReference type="PROSITE" id="PS50839"/>
    </source>
</evidence>
<keyword evidence="7" id="KW-0808">Transferase</keyword>
<dbReference type="FunFam" id="3.30.70.270:FF:000001">
    <property type="entry name" value="Diguanylate cyclase domain protein"/>
    <property type="match status" value="1"/>
</dbReference>
<dbReference type="GO" id="GO:0043709">
    <property type="term" value="P:cell adhesion involved in single-species biofilm formation"/>
    <property type="evidence" value="ECO:0007669"/>
    <property type="project" value="TreeGrafter"/>
</dbReference>
<keyword evidence="4" id="KW-0812">Transmembrane</keyword>
<feature type="transmembrane region" description="Helical" evidence="4">
    <location>
        <begin position="153"/>
        <end position="173"/>
    </location>
</feature>
<dbReference type="InterPro" id="IPR029787">
    <property type="entry name" value="Nucleotide_cyclase"/>
</dbReference>
<comment type="cofactor">
    <cofactor evidence="1">
        <name>Mg(2+)</name>
        <dbReference type="ChEBI" id="CHEBI:18420"/>
    </cofactor>
</comment>
<reference evidence="7" key="1">
    <citation type="submission" date="2024-06" db="EMBL/GenBank/DDBJ databases">
        <title>Complete genome of Salinicola endophyticus HNIBRBA4755.</title>
        <authorList>
            <person name="Shin S.Y."/>
            <person name="Kang H."/>
            <person name="Song J."/>
        </authorList>
    </citation>
    <scope>NUCLEOTIDE SEQUENCE</scope>
    <source>
        <strain evidence="7">HNIBRBA4755</strain>
    </source>
</reference>
<gene>
    <name evidence="7" type="ORF">ABV408_03225</name>
</gene>
<feature type="transmembrane region" description="Helical" evidence="4">
    <location>
        <begin position="7"/>
        <end position="23"/>
    </location>
</feature>
<dbReference type="SMART" id="SM01079">
    <property type="entry name" value="CHASE"/>
    <property type="match status" value="1"/>
</dbReference>
<keyword evidence="7" id="KW-0548">Nucleotidyltransferase</keyword>
<keyword evidence="4" id="KW-1133">Transmembrane helix</keyword>
<dbReference type="CDD" id="cd18773">
    <property type="entry name" value="PDC1_HK_sensor"/>
    <property type="match status" value="1"/>
</dbReference>
<evidence type="ECO:0000256" key="2">
    <source>
        <dbReference type="ARBA" id="ARBA00012528"/>
    </source>
</evidence>
<dbReference type="GO" id="GO:1902201">
    <property type="term" value="P:negative regulation of bacterial-type flagellum-dependent cell motility"/>
    <property type="evidence" value="ECO:0007669"/>
    <property type="project" value="TreeGrafter"/>
</dbReference>
<evidence type="ECO:0000256" key="4">
    <source>
        <dbReference type="SAM" id="Phobius"/>
    </source>
</evidence>
<feature type="transmembrane region" description="Helical" evidence="4">
    <location>
        <begin position="130"/>
        <end position="147"/>
    </location>
</feature>
<dbReference type="PROSITE" id="PS50839">
    <property type="entry name" value="CHASE"/>
    <property type="match status" value="1"/>
</dbReference>
<dbReference type="InterPro" id="IPR050469">
    <property type="entry name" value="Diguanylate_Cyclase"/>
</dbReference>
<dbReference type="SMART" id="SM00267">
    <property type="entry name" value="GGDEF"/>
    <property type="match status" value="1"/>
</dbReference>
<name>A0AB74UEE1_9GAMM</name>
<evidence type="ECO:0000256" key="3">
    <source>
        <dbReference type="ARBA" id="ARBA00034247"/>
    </source>
</evidence>
<dbReference type="PANTHER" id="PTHR45138">
    <property type="entry name" value="REGULATORY COMPONENTS OF SENSORY TRANSDUCTION SYSTEM"/>
    <property type="match status" value="1"/>
</dbReference>